<protein>
    <submittedName>
        <fullName evidence="1">Uncharacterized protein</fullName>
    </submittedName>
</protein>
<dbReference type="Proteomes" id="UP000059574">
    <property type="component" value="Plasmid pRK01"/>
</dbReference>
<geneLocation type="plasmid" evidence="1 2">
    <name>pRK01</name>
</geneLocation>
<dbReference type="EMBL" id="CP013201">
    <property type="protein sequence ID" value="ALO68700.1"/>
    <property type="molecule type" value="Genomic_DNA"/>
</dbReference>
<evidence type="ECO:0000313" key="2">
    <source>
        <dbReference type="Proteomes" id="UP000059574"/>
    </source>
</evidence>
<proteinExistence type="predicted"/>
<keyword evidence="1" id="KW-0614">Plasmid</keyword>
<accession>A0A0S2M550</accession>
<organism evidence="1 2">
    <name type="scientific">Arthrobacter alpinus</name>
    <dbReference type="NCBI Taxonomy" id="656366"/>
    <lineage>
        <taxon>Bacteria</taxon>
        <taxon>Bacillati</taxon>
        <taxon>Actinomycetota</taxon>
        <taxon>Actinomycetes</taxon>
        <taxon>Micrococcales</taxon>
        <taxon>Micrococcaceae</taxon>
        <taxon>Arthrobacter</taxon>
    </lineage>
</organism>
<name>A0A0S2M550_9MICC</name>
<reference evidence="2" key="1">
    <citation type="submission" date="2015-11" db="EMBL/GenBank/DDBJ databases">
        <authorList>
            <person name="Kumar R."/>
            <person name="Singh D."/>
            <person name="Swarnkar M.K."/>
            <person name="Singh A.K."/>
            <person name="Kumar S."/>
        </authorList>
    </citation>
    <scope>NUCLEOTIDE SEQUENCE [LARGE SCALE GENOMIC DNA]</scope>
    <source>
        <strain evidence="2">ERGS4:06</strain>
        <plasmid evidence="2">pRK01</plasmid>
    </source>
</reference>
<reference evidence="1 2" key="2">
    <citation type="journal article" date="2016" name="J. Biotechnol.">
        <title>Complete genome sequence of Arthrobacter alpinus ERGS4:06, a yellow pigmented bacterium tolerant to cold and radiations isolated from Sikkim Himalaya.</title>
        <authorList>
            <person name="Kumar R."/>
            <person name="Singh D."/>
            <person name="Swarnkar M.K."/>
            <person name="Singh A.K."/>
            <person name="Kumar S."/>
        </authorList>
    </citation>
    <scope>NUCLEOTIDE SEQUENCE [LARGE SCALE GENOMIC DNA]</scope>
    <source>
        <strain evidence="1 2">ERGS4:06</strain>
        <plasmid evidence="1 2">pRK01</plasmid>
    </source>
</reference>
<gene>
    <name evidence="1" type="ORF">AS189_19135</name>
</gene>
<evidence type="ECO:0000313" key="1">
    <source>
        <dbReference type="EMBL" id="ALO68700.1"/>
    </source>
</evidence>
<sequence>MWANSFWKHKCTNTLAGHSRLASSALAKDRHSLLSHRVRDGLERVDAAVGEVQESRPGYVAVITDSKNG</sequence>
<dbReference type="AlphaFoldDB" id="A0A0S2M550"/>